<proteinExistence type="evidence at transcript level"/>
<keyword evidence="1" id="KW-0472">Membrane</keyword>
<keyword evidence="1" id="KW-0812">Transmembrane</keyword>
<dbReference type="AlphaFoldDB" id="B6TG83"/>
<sequence length="104" mass="11742">MAVYFSITAFLVVIILVLAACGVVFVNVVVIIWGFALAASPFSFLLSKVKWHSRPPPSSRTSEEELMFPSHWFDETLLQADSEEEVLLPTHWFDETLLQESPSQ</sequence>
<accession>B6TG83</accession>
<organism evidence="2">
    <name type="scientific">Zea mays</name>
    <name type="common">Maize</name>
    <dbReference type="NCBI Taxonomy" id="4577"/>
    <lineage>
        <taxon>Eukaryota</taxon>
        <taxon>Viridiplantae</taxon>
        <taxon>Streptophyta</taxon>
        <taxon>Embryophyta</taxon>
        <taxon>Tracheophyta</taxon>
        <taxon>Spermatophyta</taxon>
        <taxon>Magnoliopsida</taxon>
        <taxon>Liliopsida</taxon>
        <taxon>Poales</taxon>
        <taxon>Poaceae</taxon>
        <taxon>PACMAD clade</taxon>
        <taxon>Panicoideae</taxon>
        <taxon>Andropogonodae</taxon>
        <taxon>Andropogoneae</taxon>
        <taxon>Tripsacinae</taxon>
        <taxon>Zea</taxon>
    </lineage>
</organism>
<evidence type="ECO:0000256" key="1">
    <source>
        <dbReference type="SAM" id="Phobius"/>
    </source>
</evidence>
<dbReference type="ExpressionAtlas" id="B6TG83">
    <property type="expression patterns" value="baseline"/>
</dbReference>
<dbReference type="EMBL" id="EU963998">
    <property type="protein sequence ID" value="ACG36116.1"/>
    <property type="molecule type" value="mRNA"/>
</dbReference>
<reference evidence="2" key="1">
    <citation type="journal article" date="2009" name="Plant Mol. Biol.">
        <title>Insights into corn genes derived from large-scale cDNA sequencing.</title>
        <authorList>
            <person name="Alexandrov N.N."/>
            <person name="Brover V.V."/>
            <person name="Freidin S."/>
            <person name="Troukhan M.E."/>
            <person name="Tatarinova T.V."/>
            <person name="Zhang H."/>
            <person name="Swaller T.J."/>
            <person name="Lu Y.P."/>
            <person name="Bouck J."/>
            <person name="Flavell R.B."/>
            <person name="Feldmann K.A."/>
        </authorList>
    </citation>
    <scope>NUCLEOTIDE SEQUENCE</scope>
</reference>
<protein>
    <submittedName>
        <fullName evidence="2">Uncharacterized protein</fullName>
    </submittedName>
</protein>
<name>B6TG83_MAIZE</name>
<keyword evidence="1" id="KW-1133">Transmembrane helix</keyword>
<evidence type="ECO:0000313" key="2">
    <source>
        <dbReference type="EMBL" id="ACG36116.1"/>
    </source>
</evidence>
<feature type="transmembrane region" description="Helical" evidence="1">
    <location>
        <begin position="6"/>
        <end position="39"/>
    </location>
</feature>